<dbReference type="STRING" id="530564.Psta_1560"/>
<name>D2QXQ0_PIRSD</name>
<protein>
    <recommendedName>
        <fullName evidence="3">Calcineurin-like phosphoesterase domain-containing protein</fullName>
    </recommendedName>
</protein>
<dbReference type="AlphaFoldDB" id="D2QXQ0"/>
<reference evidence="1 2" key="1">
    <citation type="journal article" date="2009" name="Stand. Genomic Sci.">
        <title>Complete genome sequence of Pirellula staleyi type strain (ATCC 27377).</title>
        <authorList>
            <person name="Clum A."/>
            <person name="Tindall B.J."/>
            <person name="Sikorski J."/>
            <person name="Ivanova N."/>
            <person name="Mavrommatis K."/>
            <person name="Lucas S."/>
            <person name="Glavina del Rio T."/>
            <person name="Nolan M."/>
            <person name="Chen F."/>
            <person name="Tice H."/>
            <person name="Pitluck S."/>
            <person name="Cheng J.F."/>
            <person name="Chertkov O."/>
            <person name="Brettin T."/>
            <person name="Han C."/>
            <person name="Detter J.C."/>
            <person name="Kuske C."/>
            <person name="Bruce D."/>
            <person name="Goodwin L."/>
            <person name="Ovchinikova G."/>
            <person name="Pati A."/>
            <person name="Mikhailova N."/>
            <person name="Chen A."/>
            <person name="Palaniappan K."/>
            <person name="Land M."/>
            <person name="Hauser L."/>
            <person name="Chang Y.J."/>
            <person name="Jeffries C.D."/>
            <person name="Chain P."/>
            <person name="Rohde M."/>
            <person name="Goker M."/>
            <person name="Bristow J."/>
            <person name="Eisen J.A."/>
            <person name="Markowitz V."/>
            <person name="Hugenholtz P."/>
            <person name="Kyrpides N.C."/>
            <person name="Klenk H.P."/>
            <person name="Lapidus A."/>
        </authorList>
    </citation>
    <scope>NUCLEOTIDE SEQUENCE [LARGE SCALE GENOMIC DNA]</scope>
    <source>
        <strain evidence="2">ATCC 27377 / DSM 6068 / ICPB 4128</strain>
    </source>
</reference>
<evidence type="ECO:0000313" key="1">
    <source>
        <dbReference type="EMBL" id="ADB16235.1"/>
    </source>
</evidence>
<keyword evidence="2" id="KW-1185">Reference proteome</keyword>
<dbReference type="Proteomes" id="UP000001887">
    <property type="component" value="Chromosome"/>
</dbReference>
<evidence type="ECO:0000313" key="2">
    <source>
        <dbReference type="Proteomes" id="UP000001887"/>
    </source>
</evidence>
<proteinExistence type="predicted"/>
<dbReference type="KEGG" id="psl:Psta_1560"/>
<evidence type="ECO:0008006" key="3">
    <source>
        <dbReference type="Google" id="ProtNLM"/>
    </source>
</evidence>
<sequence>MLVVLSDLHLSDSASSSALASGAMELLVDRMCDLAYRASWRASGIYMPIERIDLLLLGDTLDITGSRKWLASKTRPWSDVNSPAFVETATAITDDILRHNVDAIRHLRSLATEGLVSVPYVGQNGQPLLHEEELPVAVRTHYMVGNRDWPLHLAGSQFDLLRHKVAHHLGLANQHNKPFPHEAMESEELADSLRRHRVLARHGDIFDPLSFSDDRDTASLSDAIAIELVGKFLVRCESELAAELSPVALATIGEIEQIRPQLLIAAWLESQLERLVPALVTRKAIKRLWDNTVEDFLELEIVRHGSRWSAVDLVDGLASALKFSRRDSHDWTGKTLAWLADLRGAHTSSYAMHALAESDFRNRRARSIVYGHTHTAEQIPLDASHADGFVLSQTYFNAGTWRRTYQPTQAFSGQHEFISSDSFHLLAFYQQDERSGRAHETLSGSLAPSIIEAGIAPAAPVASAAVHPIRAPHFAQVGSGRPSMRRS</sequence>
<dbReference type="OrthoDB" id="5482554at2"/>
<dbReference type="EMBL" id="CP001848">
    <property type="protein sequence ID" value="ADB16235.1"/>
    <property type="molecule type" value="Genomic_DNA"/>
</dbReference>
<accession>D2QXQ0</accession>
<organism evidence="1 2">
    <name type="scientific">Pirellula staleyi (strain ATCC 27377 / DSM 6068 / ICPB 4128)</name>
    <name type="common">Pirella staleyi</name>
    <dbReference type="NCBI Taxonomy" id="530564"/>
    <lineage>
        <taxon>Bacteria</taxon>
        <taxon>Pseudomonadati</taxon>
        <taxon>Planctomycetota</taxon>
        <taxon>Planctomycetia</taxon>
        <taxon>Pirellulales</taxon>
        <taxon>Pirellulaceae</taxon>
        <taxon>Pirellula</taxon>
    </lineage>
</organism>
<gene>
    <name evidence="1" type="ordered locus">Psta_1560</name>
</gene>
<dbReference type="eggNOG" id="ENOG5033PF1">
    <property type="taxonomic scope" value="Bacteria"/>
</dbReference>
<dbReference type="HOGENOM" id="CLU_565825_0_0_0"/>